<proteinExistence type="predicted"/>
<dbReference type="Gene3D" id="2.160.10.10">
    <property type="entry name" value="Hexapeptide repeat proteins"/>
    <property type="match status" value="1"/>
</dbReference>
<dbReference type="GO" id="GO:0016740">
    <property type="term" value="F:transferase activity"/>
    <property type="evidence" value="ECO:0007669"/>
    <property type="project" value="UniProtKB-KW"/>
</dbReference>
<dbReference type="SUPFAM" id="SSF51161">
    <property type="entry name" value="Trimeric LpxA-like enzymes"/>
    <property type="match status" value="1"/>
</dbReference>
<dbReference type="PANTHER" id="PTHR43300">
    <property type="entry name" value="ACETYLTRANSFERASE"/>
    <property type="match status" value="1"/>
</dbReference>
<name>A0A846W802_9NOCA</name>
<keyword evidence="5" id="KW-1185">Reference proteome</keyword>
<evidence type="ECO:0000256" key="1">
    <source>
        <dbReference type="ARBA" id="ARBA00022679"/>
    </source>
</evidence>
<feature type="region of interest" description="Disordered" evidence="3">
    <location>
        <begin position="192"/>
        <end position="219"/>
    </location>
</feature>
<reference evidence="4 5" key="1">
    <citation type="submission" date="2020-04" db="EMBL/GenBank/DDBJ databases">
        <title>MicrobeNet Type strains.</title>
        <authorList>
            <person name="Nicholson A.C."/>
        </authorList>
    </citation>
    <scope>NUCLEOTIDE SEQUENCE [LARGE SCALE GENOMIC DNA]</scope>
    <source>
        <strain evidence="4 5">DSM 44960</strain>
    </source>
</reference>
<dbReference type="PROSITE" id="PS00101">
    <property type="entry name" value="HEXAPEP_TRANSFERASES"/>
    <property type="match status" value="1"/>
</dbReference>
<dbReference type="InterPro" id="IPR050179">
    <property type="entry name" value="Trans_hexapeptide_repeat"/>
</dbReference>
<dbReference type="InterPro" id="IPR001451">
    <property type="entry name" value="Hexapep"/>
</dbReference>
<sequence length="219" mass="23493">MLLTPHVTSPWIEVGDFTYYDDPDDPTAFEARNVLYSYGPEKLVIGKFCAIATGARFIMNGANHRMDGPSTYPFPVLGGSWADHIDLVMDLPSRGDTVIGNDVWIGNGATLMPGVRVGNGAIIGTGAVVTADVPDYGIVGGNPARLIRTRYPAAEVERLLACAWWDWPLDHITRHIRTIMAGSVDALESAAAELDSDRRAEPKGQQCPSDSASANPSAP</sequence>
<dbReference type="EMBL" id="JAAXOM010000004">
    <property type="protein sequence ID" value="NKX88826.1"/>
    <property type="molecule type" value="Genomic_DNA"/>
</dbReference>
<dbReference type="CDD" id="cd03349">
    <property type="entry name" value="LbH_XAT"/>
    <property type="match status" value="1"/>
</dbReference>
<dbReference type="AlphaFoldDB" id="A0A846W802"/>
<feature type="compositionally biased region" description="Low complexity" evidence="3">
    <location>
        <begin position="208"/>
        <end position="219"/>
    </location>
</feature>
<gene>
    <name evidence="4" type="ORF">HGA10_16115</name>
</gene>
<dbReference type="Proteomes" id="UP000572007">
    <property type="component" value="Unassembled WGS sequence"/>
</dbReference>
<dbReference type="PANTHER" id="PTHR43300:SF11">
    <property type="entry name" value="ACETYLTRANSFERASE RV3034C-RELATED"/>
    <property type="match status" value="1"/>
</dbReference>
<comment type="caution">
    <text evidence="4">The sequence shown here is derived from an EMBL/GenBank/DDBJ whole genome shotgun (WGS) entry which is preliminary data.</text>
</comment>
<evidence type="ECO:0000256" key="3">
    <source>
        <dbReference type="SAM" id="MobiDB-lite"/>
    </source>
</evidence>
<organism evidence="4 5">
    <name type="scientific">Nocardia coubleae</name>
    <dbReference type="NCBI Taxonomy" id="356147"/>
    <lineage>
        <taxon>Bacteria</taxon>
        <taxon>Bacillati</taxon>
        <taxon>Actinomycetota</taxon>
        <taxon>Actinomycetes</taxon>
        <taxon>Mycobacteriales</taxon>
        <taxon>Nocardiaceae</taxon>
        <taxon>Nocardia</taxon>
    </lineage>
</organism>
<dbReference type="InterPro" id="IPR011004">
    <property type="entry name" value="Trimer_LpxA-like_sf"/>
</dbReference>
<dbReference type="InterPro" id="IPR018357">
    <property type="entry name" value="Hexapep_transf_CS"/>
</dbReference>
<evidence type="ECO:0000313" key="4">
    <source>
        <dbReference type="EMBL" id="NKX88826.1"/>
    </source>
</evidence>
<keyword evidence="1 4" id="KW-0808">Transferase</keyword>
<dbReference type="Pfam" id="PF00132">
    <property type="entry name" value="Hexapep"/>
    <property type="match status" value="1"/>
</dbReference>
<evidence type="ECO:0000256" key="2">
    <source>
        <dbReference type="ARBA" id="ARBA00022737"/>
    </source>
</evidence>
<accession>A0A846W802</accession>
<protein>
    <submittedName>
        <fullName evidence="4">CatB-related O-acetyltransferase</fullName>
    </submittedName>
</protein>
<evidence type="ECO:0000313" key="5">
    <source>
        <dbReference type="Proteomes" id="UP000572007"/>
    </source>
</evidence>
<keyword evidence="2" id="KW-0677">Repeat</keyword>